<dbReference type="InterPro" id="IPR008521">
    <property type="entry name" value="Mg_trans_NIPA"/>
</dbReference>
<feature type="transmembrane region" description="Helical" evidence="6">
    <location>
        <begin position="366"/>
        <end position="388"/>
    </location>
</feature>
<evidence type="ECO:0000313" key="7">
    <source>
        <dbReference type="EMBL" id="KAH8100712.1"/>
    </source>
</evidence>
<sequence>MSSPLHLLAPTIPADVDSSTVSIPLGITIGLLASFIQSLGLTIQRKSHVQNQALPEEQRKVEHRRPLWLLGFAIFISSNLFGSIVQIASLPVVILAPLGAVSLLWNAFFARMLLGDAFSVWMLLGTILIAGGAVLIAVFGIVPEPTHSLEDLLILFGRPAFVVYFSLLGFVVVVCLAITHGLEYSYSRRIALPTTTPPLSPLLAPATAPTILTTAATPNSTIDPPTPAVTERTPLIDRKASRPATPSDSGSQESSNYRATLSDRLPTLLAMSYASFSGILSGMCLLFAKSGVELLVLTIAGKNQFWRWQAWVLVLGLVVCALLQLWYMHKGLVLANPTLICPLAFCFYNISSIVNGLVYFDQFSLLSATHLCLVMLGMVVLLAGVWIVSLPPSGGVGVDIPGWDEQRESSAAMNEETTVGEVYEDEPLPMVRRRTSHVEPTTPHDVTYPTAGLGIIIEDGANRYGSLSRRQTLPSSHTRGQTDTALISPTASTLGPPIHRTTSPEDLRGPRPRALSTLPPSTSLSSQHTLPQRQSSQFGYPFPLSPGGTPGTLGGGFTIGLSPISPGFALVPRQKRRRTGSTGEGLSPVTDDSYRSNGRLRDSTSMRRVVSDGGVHSPLQPSDSSDSGERGWLLGSDEEAAGGSTAPASSAKGGRAKARWRWLKGILPFVRNQ</sequence>
<feature type="compositionally biased region" description="Polar residues" evidence="5">
    <location>
        <begin position="244"/>
        <end position="257"/>
    </location>
</feature>
<feature type="transmembrane region" description="Helical" evidence="6">
    <location>
        <begin position="67"/>
        <end position="88"/>
    </location>
</feature>
<proteinExistence type="predicted"/>
<feature type="transmembrane region" description="Helical" evidence="6">
    <location>
        <begin position="162"/>
        <end position="182"/>
    </location>
</feature>
<feature type="compositionally biased region" description="Polar residues" evidence="5">
    <location>
        <begin position="468"/>
        <end position="493"/>
    </location>
</feature>
<evidence type="ECO:0000256" key="3">
    <source>
        <dbReference type="ARBA" id="ARBA00022989"/>
    </source>
</evidence>
<evidence type="ECO:0000256" key="6">
    <source>
        <dbReference type="SAM" id="Phobius"/>
    </source>
</evidence>
<dbReference type="EMBL" id="JAEVFJ010000015">
    <property type="protein sequence ID" value="KAH8100712.1"/>
    <property type="molecule type" value="Genomic_DNA"/>
</dbReference>
<organism evidence="7 8">
    <name type="scientific">Cristinia sonorae</name>
    <dbReference type="NCBI Taxonomy" id="1940300"/>
    <lineage>
        <taxon>Eukaryota</taxon>
        <taxon>Fungi</taxon>
        <taxon>Dikarya</taxon>
        <taxon>Basidiomycota</taxon>
        <taxon>Agaricomycotina</taxon>
        <taxon>Agaricomycetes</taxon>
        <taxon>Agaricomycetidae</taxon>
        <taxon>Agaricales</taxon>
        <taxon>Pleurotineae</taxon>
        <taxon>Stephanosporaceae</taxon>
        <taxon>Cristinia</taxon>
    </lineage>
</organism>
<keyword evidence="4 6" id="KW-0472">Membrane</keyword>
<dbReference type="PANTHER" id="PTHR12570">
    <property type="match status" value="1"/>
</dbReference>
<dbReference type="OrthoDB" id="2504919at2759"/>
<gene>
    <name evidence="7" type="ORF">BXZ70DRAFT_893038</name>
</gene>
<protein>
    <submittedName>
        <fullName evidence="7">Uncharacterized protein</fullName>
    </submittedName>
</protein>
<evidence type="ECO:0000256" key="4">
    <source>
        <dbReference type="ARBA" id="ARBA00023136"/>
    </source>
</evidence>
<dbReference type="AlphaFoldDB" id="A0A8K0UR16"/>
<dbReference type="SUPFAM" id="SSF103481">
    <property type="entry name" value="Multidrug resistance efflux transporter EmrE"/>
    <property type="match status" value="1"/>
</dbReference>
<comment type="caution">
    <text evidence="7">The sequence shown here is derived from an EMBL/GenBank/DDBJ whole genome shotgun (WGS) entry which is preliminary data.</text>
</comment>
<accession>A0A8K0UR16</accession>
<feature type="transmembrane region" description="Helical" evidence="6">
    <location>
        <begin position="121"/>
        <end position="142"/>
    </location>
</feature>
<feature type="transmembrane region" description="Helical" evidence="6">
    <location>
        <begin position="308"/>
        <end position="327"/>
    </location>
</feature>
<dbReference type="GO" id="GO:0015095">
    <property type="term" value="F:magnesium ion transmembrane transporter activity"/>
    <property type="evidence" value="ECO:0007669"/>
    <property type="project" value="InterPro"/>
</dbReference>
<feature type="region of interest" description="Disordered" evidence="5">
    <location>
        <begin position="467"/>
        <end position="554"/>
    </location>
</feature>
<evidence type="ECO:0000256" key="5">
    <source>
        <dbReference type="SAM" id="MobiDB-lite"/>
    </source>
</evidence>
<dbReference type="Pfam" id="PF05653">
    <property type="entry name" value="Mg_trans_NIPA"/>
    <property type="match status" value="2"/>
</dbReference>
<evidence type="ECO:0000256" key="1">
    <source>
        <dbReference type="ARBA" id="ARBA00004141"/>
    </source>
</evidence>
<feature type="transmembrane region" description="Helical" evidence="6">
    <location>
        <begin position="20"/>
        <end position="43"/>
    </location>
</feature>
<feature type="region of interest" description="Disordered" evidence="5">
    <location>
        <begin position="215"/>
        <end position="257"/>
    </location>
</feature>
<name>A0A8K0UR16_9AGAR</name>
<evidence type="ECO:0000256" key="2">
    <source>
        <dbReference type="ARBA" id="ARBA00022692"/>
    </source>
</evidence>
<comment type="subcellular location">
    <subcellularLocation>
        <location evidence="1">Membrane</location>
        <topology evidence="1">Multi-pass membrane protein</topology>
    </subcellularLocation>
</comment>
<dbReference type="GO" id="GO:0016020">
    <property type="term" value="C:membrane"/>
    <property type="evidence" value="ECO:0007669"/>
    <property type="project" value="UniProtKB-SubCell"/>
</dbReference>
<feature type="transmembrane region" description="Helical" evidence="6">
    <location>
        <begin position="339"/>
        <end position="360"/>
    </location>
</feature>
<keyword evidence="2 6" id="KW-0812">Transmembrane</keyword>
<feature type="compositionally biased region" description="Low complexity" evidence="5">
    <location>
        <begin position="515"/>
        <end position="532"/>
    </location>
</feature>
<dbReference type="InterPro" id="IPR037185">
    <property type="entry name" value="EmrE-like"/>
</dbReference>
<feature type="compositionally biased region" description="Low complexity" evidence="5">
    <location>
        <begin position="641"/>
        <end position="653"/>
    </location>
</feature>
<feature type="region of interest" description="Disordered" evidence="5">
    <location>
        <begin position="569"/>
        <end position="657"/>
    </location>
</feature>
<dbReference type="PANTHER" id="PTHR12570:SF86">
    <property type="entry name" value="ADR321CP"/>
    <property type="match status" value="1"/>
</dbReference>
<keyword evidence="3 6" id="KW-1133">Transmembrane helix</keyword>
<keyword evidence="8" id="KW-1185">Reference proteome</keyword>
<evidence type="ECO:0000313" key="8">
    <source>
        <dbReference type="Proteomes" id="UP000813824"/>
    </source>
</evidence>
<reference evidence="7" key="1">
    <citation type="journal article" date="2021" name="New Phytol.">
        <title>Evolutionary innovations through gain and loss of genes in the ectomycorrhizal Boletales.</title>
        <authorList>
            <person name="Wu G."/>
            <person name="Miyauchi S."/>
            <person name="Morin E."/>
            <person name="Kuo A."/>
            <person name="Drula E."/>
            <person name="Varga T."/>
            <person name="Kohler A."/>
            <person name="Feng B."/>
            <person name="Cao Y."/>
            <person name="Lipzen A."/>
            <person name="Daum C."/>
            <person name="Hundley H."/>
            <person name="Pangilinan J."/>
            <person name="Johnson J."/>
            <person name="Barry K."/>
            <person name="LaButti K."/>
            <person name="Ng V."/>
            <person name="Ahrendt S."/>
            <person name="Min B."/>
            <person name="Choi I.G."/>
            <person name="Park H."/>
            <person name="Plett J.M."/>
            <person name="Magnuson J."/>
            <person name="Spatafora J.W."/>
            <person name="Nagy L.G."/>
            <person name="Henrissat B."/>
            <person name="Grigoriev I.V."/>
            <person name="Yang Z.L."/>
            <person name="Xu J."/>
            <person name="Martin F.M."/>
        </authorList>
    </citation>
    <scope>NUCLEOTIDE SEQUENCE</scope>
    <source>
        <strain evidence="7">KKN 215</strain>
    </source>
</reference>
<feature type="transmembrane region" description="Helical" evidence="6">
    <location>
        <begin position="94"/>
        <end position="114"/>
    </location>
</feature>
<dbReference type="Proteomes" id="UP000813824">
    <property type="component" value="Unassembled WGS sequence"/>
</dbReference>